<evidence type="ECO:0000313" key="9">
    <source>
        <dbReference type="EMBL" id="SDI64985.1"/>
    </source>
</evidence>
<gene>
    <name evidence="8" type="ORF">AF333_07155</name>
    <name evidence="9" type="ORF">SAMN04487909_10638</name>
</gene>
<dbReference type="Proteomes" id="UP000182836">
    <property type="component" value="Unassembled WGS sequence"/>
</dbReference>
<name>A0A0M0H0Q6_ANEMI</name>
<dbReference type="Gene3D" id="3.90.1560.10">
    <property type="entry name" value="ComB-like"/>
    <property type="match status" value="1"/>
</dbReference>
<keyword evidence="5" id="KW-0378">Hydrolase</keyword>
<dbReference type="Proteomes" id="UP000037269">
    <property type="component" value="Unassembled WGS sequence"/>
</dbReference>
<evidence type="ECO:0000313" key="11">
    <source>
        <dbReference type="Proteomes" id="UP000182836"/>
    </source>
</evidence>
<dbReference type="SUPFAM" id="SSF142823">
    <property type="entry name" value="ComB-like"/>
    <property type="match status" value="1"/>
</dbReference>
<dbReference type="GO" id="GO:0050532">
    <property type="term" value="F:2-phosphosulfolactate phosphatase activity"/>
    <property type="evidence" value="ECO:0007669"/>
    <property type="project" value="UniProtKB-EC"/>
</dbReference>
<evidence type="ECO:0000256" key="2">
    <source>
        <dbReference type="ARBA" id="ARBA00009997"/>
    </source>
</evidence>
<evidence type="ECO:0000256" key="4">
    <source>
        <dbReference type="ARBA" id="ARBA00021948"/>
    </source>
</evidence>
<dbReference type="Pfam" id="PF04029">
    <property type="entry name" value="2-ph_phosp"/>
    <property type="match status" value="1"/>
</dbReference>
<dbReference type="EMBL" id="FNED01000006">
    <property type="protein sequence ID" value="SDI64985.1"/>
    <property type="molecule type" value="Genomic_DNA"/>
</dbReference>
<evidence type="ECO:0000256" key="5">
    <source>
        <dbReference type="ARBA" id="ARBA00022801"/>
    </source>
</evidence>
<dbReference type="GO" id="GO:0000287">
    <property type="term" value="F:magnesium ion binding"/>
    <property type="evidence" value="ECO:0007669"/>
    <property type="project" value="InterPro"/>
</dbReference>
<dbReference type="AlphaFoldDB" id="A0A0M0H0Q6"/>
<dbReference type="GeneID" id="42304975"/>
<dbReference type="EMBL" id="LGUG01000004">
    <property type="protein sequence ID" value="KON95291.1"/>
    <property type="molecule type" value="Genomic_DNA"/>
</dbReference>
<keyword evidence="10" id="KW-1185">Reference proteome</keyword>
<dbReference type="InterPro" id="IPR036702">
    <property type="entry name" value="ComB-like_sf"/>
</dbReference>
<keyword evidence="6" id="KW-0460">Magnesium</keyword>
<sequence length="249" mass="26738">MRIEVVQTVEEIRQEQIAGRTVIVIDVLKAGSTIVAALNCGFASVLPVETIGQAQALRSQNVVCAGERHGKKVAEFEYSNSPTAFRIPHEAGKQLVLTTTDGTIAISKAARAAHVLIGCFLNADACIREAIRRQLDITLYCAGTRHEFALEDGLAAGMMVHLARCLVPASKVCDLGKALEASYLQIGKSLPDFLLETATGKRLAQQHGKEEVLYCGRLNEVDIVPVLINKKLVNATSAKPGDEPPTPKA</sequence>
<evidence type="ECO:0000313" key="10">
    <source>
        <dbReference type="Proteomes" id="UP000037269"/>
    </source>
</evidence>
<dbReference type="RefSeq" id="WP_043065480.1">
    <property type="nucleotide sequence ID" value="NZ_BJOA01000018.1"/>
</dbReference>
<comment type="similarity">
    <text evidence="2">Belongs to the ComB family.</text>
</comment>
<evidence type="ECO:0000256" key="1">
    <source>
        <dbReference type="ARBA" id="ARBA00001946"/>
    </source>
</evidence>
<dbReference type="EC" id="3.1.3.71" evidence="3"/>
<dbReference type="InterPro" id="IPR005238">
    <property type="entry name" value="ComB-like"/>
</dbReference>
<protein>
    <recommendedName>
        <fullName evidence="4">Probable 2-phosphosulfolactate phosphatase</fullName>
        <ecNumber evidence="3">3.1.3.71</ecNumber>
    </recommendedName>
</protein>
<reference evidence="9 11" key="2">
    <citation type="submission" date="2016-10" db="EMBL/GenBank/DDBJ databases">
        <authorList>
            <person name="de Groot N.N."/>
        </authorList>
    </citation>
    <scope>NUCLEOTIDE SEQUENCE [LARGE SCALE GENOMIC DNA]</scope>
    <source>
        <strain evidence="9 11">DSM 2895</strain>
    </source>
</reference>
<organism evidence="8 10">
    <name type="scientific">Aneurinibacillus migulanus</name>
    <name type="common">Bacillus migulanus</name>
    <dbReference type="NCBI Taxonomy" id="47500"/>
    <lineage>
        <taxon>Bacteria</taxon>
        <taxon>Bacillati</taxon>
        <taxon>Bacillota</taxon>
        <taxon>Bacilli</taxon>
        <taxon>Bacillales</taxon>
        <taxon>Paenibacillaceae</taxon>
        <taxon>Aneurinibacillus group</taxon>
        <taxon>Aneurinibacillus</taxon>
    </lineage>
</organism>
<accession>A0A0M0H0Q6</accession>
<dbReference type="PANTHER" id="PTHR37311:SF1">
    <property type="entry name" value="2-PHOSPHOSULFOLACTATE PHOSPHATASE-RELATED"/>
    <property type="match status" value="1"/>
</dbReference>
<proteinExistence type="inferred from homology"/>
<comment type="catalytic activity">
    <reaction evidence="7">
        <text>(2R)-O-phospho-3-sulfolactate + H2O = (2R)-3-sulfolactate + phosphate</text>
        <dbReference type="Rhea" id="RHEA:23416"/>
        <dbReference type="ChEBI" id="CHEBI:15377"/>
        <dbReference type="ChEBI" id="CHEBI:15597"/>
        <dbReference type="ChEBI" id="CHEBI:43474"/>
        <dbReference type="ChEBI" id="CHEBI:58738"/>
        <dbReference type="EC" id="3.1.3.71"/>
    </reaction>
</comment>
<evidence type="ECO:0000256" key="3">
    <source>
        <dbReference type="ARBA" id="ARBA00012953"/>
    </source>
</evidence>
<evidence type="ECO:0000313" key="8">
    <source>
        <dbReference type="EMBL" id="KON95291.1"/>
    </source>
</evidence>
<dbReference type="STRING" id="47500.AF333_07155"/>
<dbReference type="OrthoDB" id="4913at2"/>
<dbReference type="GO" id="GO:0050545">
    <property type="term" value="F:sulfopyruvate decarboxylase activity"/>
    <property type="evidence" value="ECO:0007669"/>
    <property type="project" value="TreeGrafter"/>
</dbReference>
<evidence type="ECO:0000256" key="6">
    <source>
        <dbReference type="ARBA" id="ARBA00022842"/>
    </source>
</evidence>
<evidence type="ECO:0000256" key="7">
    <source>
        <dbReference type="ARBA" id="ARBA00033711"/>
    </source>
</evidence>
<dbReference type="PANTHER" id="PTHR37311">
    <property type="entry name" value="2-PHOSPHOSULFOLACTATE PHOSPHATASE-RELATED"/>
    <property type="match status" value="1"/>
</dbReference>
<dbReference type="PATRIC" id="fig|47500.9.peg.2610"/>
<comment type="cofactor">
    <cofactor evidence="1">
        <name>Mg(2+)</name>
        <dbReference type="ChEBI" id="CHEBI:18420"/>
    </cofactor>
</comment>
<reference evidence="8 10" key="1">
    <citation type="submission" date="2015-07" db="EMBL/GenBank/DDBJ databases">
        <title>Fjat-14205 dsm 2895.</title>
        <authorList>
            <person name="Liu B."/>
            <person name="Wang J."/>
            <person name="Zhu Y."/>
            <person name="Liu G."/>
            <person name="Chen Q."/>
            <person name="Chen Z."/>
            <person name="Lan J."/>
            <person name="Che J."/>
            <person name="Ge C."/>
            <person name="Shi H."/>
            <person name="Pan Z."/>
            <person name="Liu X."/>
        </authorList>
    </citation>
    <scope>NUCLEOTIDE SEQUENCE [LARGE SCALE GENOMIC DNA]</scope>
    <source>
        <strain evidence="8 10">DSM 2895</strain>
    </source>
</reference>